<feature type="region of interest" description="Disordered" evidence="1">
    <location>
        <begin position="519"/>
        <end position="556"/>
    </location>
</feature>
<dbReference type="Proteomes" id="UP000827284">
    <property type="component" value="Unassembled WGS sequence"/>
</dbReference>
<evidence type="ECO:0000313" key="2">
    <source>
        <dbReference type="EMBL" id="GJJ72324.1"/>
    </source>
</evidence>
<name>A0A9P3LVT0_9FUNG</name>
<sequence length="556" mass="64176">MHKPTKRYQNPFTSNEIIGIINLCNFINDQILEDPRRKLPKSREWLRKALGIGTHQAREIVRYWKSGERPPASIRTTSGWTKKLDPTFLEIVRAHIQEQNRAGKHVSLQTIVTYLSSLDPPILMSRSTLDRRFRALGLCFGSDKRRHRDYSSPQNVQCRLTYSKERLENISRLDHSPSPNVPEVFLGESYYGKGLNTNLGWYFPKETVPQNEKVPVMAMLGAFIVYDNGGRLQAEIIKSCLYIWQIDESSRLSSSAGNVNEEREETKASKVAQDLQKTKAVENVQKRKRGRPAKNTQAVEEIQEVEAEPMQRRKRGRPRKSPHTPSEVGDLPDTTNYHGDFNAELFEKFFERLCETLQETYRTGCIIHMDESKYHTREENLKPKPNNMTRKPELLAWVKENGIDVPPSKGKSHTVKEIMDYLEGLDWPAVTVCSRIAKEYGHRIMITPPYHSEVQPIESVWTLAKKPMASHPATETSPQKLKDQLWLHLSSISQKQLITLWKDALHACKAHLLGAPAEDWKYSLEREGEDEEEEGEEDEDEEDEDEEDEDEESEEE</sequence>
<feature type="compositionally biased region" description="Acidic residues" evidence="1">
    <location>
        <begin position="527"/>
        <end position="556"/>
    </location>
</feature>
<reference evidence="2" key="1">
    <citation type="submission" date="2021-11" db="EMBL/GenBank/DDBJ databases">
        <authorList>
            <person name="Herlambang A."/>
            <person name="Guo Y."/>
            <person name="Takashima Y."/>
            <person name="Nishizawa T."/>
        </authorList>
    </citation>
    <scope>NUCLEOTIDE SEQUENCE</scope>
    <source>
        <strain evidence="2">E1425</strain>
    </source>
</reference>
<organism evidence="2 3">
    <name type="scientific">Entomortierella parvispora</name>
    <dbReference type="NCBI Taxonomy" id="205924"/>
    <lineage>
        <taxon>Eukaryota</taxon>
        <taxon>Fungi</taxon>
        <taxon>Fungi incertae sedis</taxon>
        <taxon>Mucoromycota</taxon>
        <taxon>Mortierellomycotina</taxon>
        <taxon>Mortierellomycetes</taxon>
        <taxon>Mortierellales</taxon>
        <taxon>Mortierellaceae</taxon>
        <taxon>Entomortierella</taxon>
    </lineage>
</organism>
<evidence type="ECO:0000313" key="3">
    <source>
        <dbReference type="Proteomes" id="UP000827284"/>
    </source>
</evidence>
<protein>
    <recommendedName>
        <fullName evidence="4">Tc1-like transposase DDE domain-containing protein</fullName>
    </recommendedName>
</protein>
<feature type="compositionally biased region" description="Basic residues" evidence="1">
    <location>
        <begin position="312"/>
        <end position="322"/>
    </location>
</feature>
<dbReference type="Gene3D" id="3.30.420.10">
    <property type="entry name" value="Ribonuclease H-like superfamily/Ribonuclease H"/>
    <property type="match status" value="1"/>
</dbReference>
<accession>A0A9P3LVT0</accession>
<dbReference type="InterPro" id="IPR017956">
    <property type="entry name" value="AT_hook_DNA-bd_motif"/>
</dbReference>
<reference evidence="2" key="2">
    <citation type="journal article" date="2022" name="Microbiol. Resour. Announc.">
        <title>Whole-Genome Sequence of Entomortierella parvispora E1425, a Mucoromycotan Fungus Associated with Burkholderiaceae-Related Endosymbiotic Bacteria.</title>
        <authorList>
            <person name="Herlambang A."/>
            <person name="Guo Y."/>
            <person name="Takashima Y."/>
            <person name="Narisawa K."/>
            <person name="Ohta H."/>
            <person name="Nishizawa T."/>
        </authorList>
    </citation>
    <scope>NUCLEOTIDE SEQUENCE</scope>
    <source>
        <strain evidence="2">E1425</strain>
    </source>
</reference>
<dbReference type="OrthoDB" id="2441967at2759"/>
<dbReference type="SMART" id="SM00384">
    <property type="entry name" value="AT_hook"/>
    <property type="match status" value="2"/>
</dbReference>
<dbReference type="InterPro" id="IPR036397">
    <property type="entry name" value="RNaseH_sf"/>
</dbReference>
<evidence type="ECO:0000256" key="1">
    <source>
        <dbReference type="SAM" id="MobiDB-lite"/>
    </source>
</evidence>
<feature type="region of interest" description="Disordered" evidence="1">
    <location>
        <begin position="253"/>
        <end position="335"/>
    </location>
</feature>
<dbReference type="GO" id="GO:0003677">
    <property type="term" value="F:DNA binding"/>
    <property type="evidence" value="ECO:0007669"/>
    <property type="project" value="InterPro"/>
</dbReference>
<dbReference type="EMBL" id="BQFW01000006">
    <property type="protein sequence ID" value="GJJ72324.1"/>
    <property type="molecule type" value="Genomic_DNA"/>
</dbReference>
<keyword evidence="3" id="KW-1185">Reference proteome</keyword>
<gene>
    <name evidence="2" type="ORF">EMPS_04681</name>
</gene>
<evidence type="ECO:0008006" key="4">
    <source>
        <dbReference type="Google" id="ProtNLM"/>
    </source>
</evidence>
<dbReference type="AlphaFoldDB" id="A0A9P3LVT0"/>
<comment type="caution">
    <text evidence="2">The sequence shown here is derived from an EMBL/GenBank/DDBJ whole genome shotgun (WGS) entry which is preliminary data.</text>
</comment>
<dbReference type="PANTHER" id="PTHR33939:SF1">
    <property type="entry name" value="DUF4371 DOMAIN-CONTAINING PROTEIN"/>
    <property type="match status" value="1"/>
</dbReference>
<dbReference type="PANTHER" id="PTHR33939">
    <property type="entry name" value="PROTEIN CBG22215"/>
    <property type="match status" value="1"/>
</dbReference>
<proteinExistence type="predicted"/>